<name>A0AAV1FVL9_XYRNO</name>
<sequence length="126" mass="13846">MRASQNMRVQDSGLSGGRRVEDISSLVEGLRQYLGRFHTTKCKSGRVGSEVECLWRVVLGKEMDLDIFITLRGFSFAALLSVNLTSKLVLLIPLPYGGKQGPACRYLAGYDVVGLSRAVRGHSELD</sequence>
<reference evidence="1" key="1">
    <citation type="submission" date="2023-08" db="EMBL/GenBank/DDBJ databases">
        <authorList>
            <person name="Alioto T."/>
            <person name="Alioto T."/>
            <person name="Gomez Garrido J."/>
        </authorList>
    </citation>
    <scope>NUCLEOTIDE SEQUENCE</scope>
</reference>
<evidence type="ECO:0000313" key="2">
    <source>
        <dbReference type="Proteomes" id="UP001178508"/>
    </source>
</evidence>
<dbReference type="EMBL" id="OY660873">
    <property type="protein sequence ID" value="CAJ1064995.1"/>
    <property type="molecule type" value="Genomic_DNA"/>
</dbReference>
<accession>A0AAV1FVL9</accession>
<gene>
    <name evidence="1" type="ORF">XNOV1_A007217</name>
</gene>
<dbReference type="AlphaFoldDB" id="A0AAV1FVL9"/>
<protein>
    <submittedName>
        <fullName evidence="1">Uncharacterized protein</fullName>
    </submittedName>
</protein>
<evidence type="ECO:0000313" key="1">
    <source>
        <dbReference type="EMBL" id="CAJ1064995.1"/>
    </source>
</evidence>
<proteinExistence type="predicted"/>
<organism evidence="1 2">
    <name type="scientific">Xyrichtys novacula</name>
    <name type="common">Pearly razorfish</name>
    <name type="synonym">Hemipteronotus novacula</name>
    <dbReference type="NCBI Taxonomy" id="13765"/>
    <lineage>
        <taxon>Eukaryota</taxon>
        <taxon>Metazoa</taxon>
        <taxon>Chordata</taxon>
        <taxon>Craniata</taxon>
        <taxon>Vertebrata</taxon>
        <taxon>Euteleostomi</taxon>
        <taxon>Actinopterygii</taxon>
        <taxon>Neopterygii</taxon>
        <taxon>Teleostei</taxon>
        <taxon>Neoteleostei</taxon>
        <taxon>Acanthomorphata</taxon>
        <taxon>Eupercaria</taxon>
        <taxon>Labriformes</taxon>
        <taxon>Labridae</taxon>
        <taxon>Xyrichtys</taxon>
    </lineage>
</organism>
<keyword evidence="2" id="KW-1185">Reference proteome</keyword>
<dbReference type="Proteomes" id="UP001178508">
    <property type="component" value="Chromosome 10"/>
</dbReference>